<dbReference type="SUPFAM" id="SSF53474">
    <property type="entry name" value="alpha/beta-Hydrolases"/>
    <property type="match status" value="1"/>
</dbReference>
<dbReference type="InterPro" id="IPR029058">
    <property type="entry name" value="AB_hydrolase_fold"/>
</dbReference>
<dbReference type="InterPro" id="IPR003386">
    <property type="entry name" value="LACT/PDAT_acylTrfase"/>
</dbReference>
<feature type="transmembrane region" description="Helical" evidence="2">
    <location>
        <begin position="49"/>
        <end position="67"/>
    </location>
</feature>
<keyword evidence="3" id="KW-0012">Acyltransferase</keyword>
<name>A0AAJ0B869_9PEZI</name>
<dbReference type="AlphaFoldDB" id="A0AAJ0B869"/>
<feature type="region of interest" description="Disordered" evidence="1">
    <location>
        <begin position="1"/>
        <end position="33"/>
    </location>
</feature>
<keyword evidence="2" id="KW-0812">Transmembrane</keyword>
<proteinExistence type="predicted"/>
<gene>
    <name evidence="3" type="ORF">QBC47DRAFT_386479</name>
</gene>
<dbReference type="GO" id="GO:0006629">
    <property type="term" value="P:lipid metabolic process"/>
    <property type="evidence" value="ECO:0007669"/>
    <property type="project" value="InterPro"/>
</dbReference>
<dbReference type="PANTHER" id="PTHR11440">
    <property type="entry name" value="LECITHIN-CHOLESTEROL ACYLTRANSFERASE-RELATED"/>
    <property type="match status" value="1"/>
</dbReference>
<dbReference type="GO" id="GO:0008374">
    <property type="term" value="F:O-acyltransferase activity"/>
    <property type="evidence" value="ECO:0007669"/>
    <property type="project" value="InterPro"/>
</dbReference>
<dbReference type="Gene3D" id="3.40.50.1820">
    <property type="entry name" value="alpha/beta hydrolase"/>
    <property type="match status" value="1"/>
</dbReference>
<dbReference type="Proteomes" id="UP001239445">
    <property type="component" value="Unassembled WGS sequence"/>
</dbReference>
<sequence length="621" mass="70029">MASNLRRRGPPIHETSSESPASREESPAKPGDKVKIVHHQTRTRKRKTTAIFLLGSLFGIIAAGFFARSNDLIEFPEIGEINMGALFDVLPAGLVRDMRDLVNGERDFLESYDAFSVGFKVRSEGLSADHPIVLIPGVISTGLESWGTSNVSLPYFRKRLWGSWTMMRALVLDKETWKRHIMLDKKTGLDPPEIKLRAAQGFDATDFFITGYWIWNKIVENLASLGYDSTNSYTAAYDWRLAYPNLEKRDRYFTRLKLHIEMAVQTEQKKVILTSHSMGSQVVFYFFHWVCSDQGGRGGADWVEKNIEAWINVSGCMLGAVKDISALLSGEMRDTAQLNAFAVYGLEKFLSKDERAEIFRAMPGMSSMLPMGGNAIWGDIDWAPDDQPGQVHSFGSFLNFRSDQNWTIPRRNFTVEDAMEYLFNTTEDGFRDQILDSYSYGLARTTAEVEANEHEPRKWVNPLESRLPLAPSMKIYCFYGVGKPTERGYYYRSPELGSLTSLNMTIDTGLIQGEVDHGVIMGEGDGTVNLMSTGYMCNRGWKMKRYNPAGIKVTVVEMPHEPERFNPRGGPNTADHVDILGRQNLNEFILRIAAGAGDEIADSVVSNIHEYAERARVYEEE</sequence>
<protein>
    <submittedName>
        <fullName evidence="3">Phospholipid:diacylglycerol acyltransferase</fullName>
    </submittedName>
</protein>
<feature type="compositionally biased region" description="Basic residues" evidence="1">
    <location>
        <begin position="1"/>
        <end position="10"/>
    </location>
</feature>
<keyword evidence="2" id="KW-1133">Transmembrane helix</keyword>
<evidence type="ECO:0000313" key="3">
    <source>
        <dbReference type="EMBL" id="KAK1753473.1"/>
    </source>
</evidence>
<evidence type="ECO:0000313" key="4">
    <source>
        <dbReference type="Proteomes" id="UP001239445"/>
    </source>
</evidence>
<evidence type="ECO:0000256" key="1">
    <source>
        <dbReference type="SAM" id="MobiDB-lite"/>
    </source>
</evidence>
<keyword evidence="2" id="KW-0472">Membrane</keyword>
<accession>A0AAJ0B869</accession>
<keyword evidence="4" id="KW-1185">Reference proteome</keyword>
<dbReference type="EMBL" id="MU839837">
    <property type="protein sequence ID" value="KAK1753473.1"/>
    <property type="molecule type" value="Genomic_DNA"/>
</dbReference>
<keyword evidence="3" id="KW-0808">Transferase</keyword>
<reference evidence="3" key="1">
    <citation type="submission" date="2023-06" db="EMBL/GenBank/DDBJ databases">
        <title>Genome-scale phylogeny and comparative genomics of the fungal order Sordariales.</title>
        <authorList>
            <consortium name="Lawrence Berkeley National Laboratory"/>
            <person name="Hensen N."/>
            <person name="Bonometti L."/>
            <person name="Westerberg I."/>
            <person name="Brannstrom I.O."/>
            <person name="Guillou S."/>
            <person name="Cros-Aarteil S."/>
            <person name="Calhoun S."/>
            <person name="Haridas S."/>
            <person name="Kuo A."/>
            <person name="Mondo S."/>
            <person name="Pangilinan J."/>
            <person name="Riley R."/>
            <person name="Labutti K."/>
            <person name="Andreopoulos B."/>
            <person name="Lipzen A."/>
            <person name="Chen C."/>
            <person name="Yanf M."/>
            <person name="Daum C."/>
            <person name="Ng V."/>
            <person name="Clum A."/>
            <person name="Steindorff A."/>
            <person name="Ohm R."/>
            <person name="Martin F."/>
            <person name="Silar P."/>
            <person name="Natvig D."/>
            <person name="Lalanne C."/>
            <person name="Gautier V."/>
            <person name="Ament-Velasquez S.L."/>
            <person name="Kruys A."/>
            <person name="Hutchinson M.I."/>
            <person name="Powell A.J."/>
            <person name="Barry K."/>
            <person name="Miller A.N."/>
            <person name="Grigoriev I.V."/>
            <person name="Debuchy R."/>
            <person name="Gladieux P."/>
            <person name="Thoren M.H."/>
            <person name="Johannesson H."/>
        </authorList>
    </citation>
    <scope>NUCLEOTIDE SEQUENCE</scope>
    <source>
        <strain evidence="3">PSN4</strain>
    </source>
</reference>
<feature type="compositionally biased region" description="Basic and acidic residues" evidence="1">
    <location>
        <begin position="21"/>
        <end position="33"/>
    </location>
</feature>
<organism evidence="3 4">
    <name type="scientific">Echria macrotheca</name>
    <dbReference type="NCBI Taxonomy" id="438768"/>
    <lineage>
        <taxon>Eukaryota</taxon>
        <taxon>Fungi</taxon>
        <taxon>Dikarya</taxon>
        <taxon>Ascomycota</taxon>
        <taxon>Pezizomycotina</taxon>
        <taxon>Sordariomycetes</taxon>
        <taxon>Sordariomycetidae</taxon>
        <taxon>Sordariales</taxon>
        <taxon>Schizotheciaceae</taxon>
        <taxon>Echria</taxon>
    </lineage>
</organism>
<evidence type="ECO:0000256" key="2">
    <source>
        <dbReference type="SAM" id="Phobius"/>
    </source>
</evidence>
<dbReference type="Pfam" id="PF02450">
    <property type="entry name" value="LCAT"/>
    <property type="match status" value="1"/>
</dbReference>
<comment type="caution">
    <text evidence="3">The sequence shown here is derived from an EMBL/GenBank/DDBJ whole genome shotgun (WGS) entry which is preliminary data.</text>
</comment>